<dbReference type="InterPro" id="IPR003352">
    <property type="entry name" value="PTS_EIIC"/>
</dbReference>
<dbReference type="PROSITE" id="PS00371">
    <property type="entry name" value="PTS_EIIA_TYPE_1_HIS"/>
    <property type="match status" value="1"/>
</dbReference>
<keyword evidence="4" id="KW-0762">Sugar transport</keyword>
<dbReference type="Gene3D" id="3.30.1360.60">
    <property type="entry name" value="Glucose permease domain IIB"/>
    <property type="match status" value="1"/>
</dbReference>
<evidence type="ECO:0000259" key="19">
    <source>
        <dbReference type="PROSITE" id="PS51098"/>
    </source>
</evidence>
<evidence type="ECO:0000259" key="18">
    <source>
        <dbReference type="PROSITE" id="PS51093"/>
    </source>
</evidence>
<keyword evidence="3" id="KW-1003">Cell membrane</keyword>
<protein>
    <recommendedName>
        <fullName evidence="14">PTS system sucrose-specific EIIBCA component</fullName>
        <ecNumber evidence="11">2.7.1.211</ecNumber>
    </recommendedName>
    <alternativeName>
        <fullName evidence="15">EIIBCA-Scr</fullName>
    </alternativeName>
</protein>
<evidence type="ECO:0000256" key="12">
    <source>
        <dbReference type="ARBA" id="ARBA00045139"/>
    </source>
</evidence>
<evidence type="ECO:0000256" key="2">
    <source>
        <dbReference type="ARBA" id="ARBA00022448"/>
    </source>
</evidence>
<dbReference type="Pfam" id="PF00358">
    <property type="entry name" value="PTS_EIIA_1"/>
    <property type="match status" value="1"/>
</dbReference>
<evidence type="ECO:0000256" key="1">
    <source>
        <dbReference type="ARBA" id="ARBA00004651"/>
    </source>
</evidence>
<dbReference type="PANTHER" id="PTHR30175">
    <property type="entry name" value="PHOSPHOTRANSFERASE SYSTEM TRANSPORT PROTEIN"/>
    <property type="match status" value="1"/>
</dbReference>
<feature type="transmembrane region" description="Helical" evidence="17">
    <location>
        <begin position="6"/>
        <end position="27"/>
    </location>
</feature>
<dbReference type="InterPro" id="IPR013013">
    <property type="entry name" value="PTS_EIIC_1"/>
</dbReference>
<dbReference type="AlphaFoldDB" id="A0A242FN27"/>
<dbReference type="InterPro" id="IPR050558">
    <property type="entry name" value="PTS_Sugar-Specific_Components"/>
</dbReference>
<dbReference type="PROSITE" id="PS01035">
    <property type="entry name" value="PTS_EIIB_TYPE_1_CYS"/>
    <property type="match status" value="1"/>
</dbReference>
<keyword evidence="6" id="KW-0598">Phosphotransferase system</keyword>
<dbReference type="SUPFAM" id="SSF51261">
    <property type="entry name" value="Duplicated hybrid motif"/>
    <property type="match status" value="1"/>
</dbReference>
<evidence type="ECO:0000256" key="15">
    <source>
        <dbReference type="ARBA" id="ARBA00081008"/>
    </source>
</evidence>
<evidence type="ECO:0000256" key="3">
    <source>
        <dbReference type="ARBA" id="ARBA00022475"/>
    </source>
</evidence>
<feature type="transmembrane region" description="Helical" evidence="17">
    <location>
        <begin position="135"/>
        <end position="156"/>
    </location>
</feature>
<evidence type="ECO:0000313" key="22">
    <source>
        <dbReference type="Proteomes" id="UP000194885"/>
    </source>
</evidence>
<dbReference type="PROSITE" id="PS51093">
    <property type="entry name" value="PTS_EIIA_TYPE_1"/>
    <property type="match status" value="1"/>
</dbReference>
<dbReference type="PROSITE" id="PS51103">
    <property type="entry name" value="PTS_EIIC_TYPE_1"/>
    <property type="match status" value="1"/>
</dbReference>
<feature type="transmembrane region" description="Helical" evidence="17">
    <location>
        <begin position="208"/>
        <end position="228"/>
    </location>
</feature>
<dbReference type="Proteomes" id="UP000194885">
    <property type="component" value="Unassembled WGS sequence"/>
</dbReference>
<feature type="transmembrane region" description="Helical" evidence="17">
    <location>
        <begin position="234"/>
        <end position="257"/>
    </location>
</feature>
<dbReference type="Pfam" id="PF00367">
    <property type="entry name" value="PTS_EIIB"/>
    <property type="match status" value="1"/>
</dbReference>
<comment type="function">
    <text evidence="12">The phosphoenolpyruvate-dependent sugar phosphotransferase system (sugar PTS), a major carbohydrate active transport system, catalyzes the phosphorylation of incoming sugar substrates concomitantly with their translocation across the cell membrane. This system is involved in sucrose transport.</text>
</comment>
<feature type="domain" description="PTS EIIA type-1" evidence="18">
    <location>
        <begin position="527"/>
        <end position="631"/>
    </location>
</feature>
<evidence type="ECO:0000256" key="9">
    <source>
        <dbReference type="ARBA" id="ARBA00022989"/>
    </source>
</evidence>
<dbReference type="InterPro" id="IPR001996">
    <property type="entry name" value="PTS_IIB_1"/>
</dbReference>
<organism evidence="21 22">
    <name type="scientific">Enterococcus faecium</name>
    <name type="common">Streptococcus faecium</name>
    <dbReference type="NCBI Taxonomy" id="1352"/>
    <lineage>
        <taxon>Bacteria</taxon>
        <taxon>Bacillati</taxon>
        <taxon>Bacillota</taxon>
        <taxon>Bacilli</taxon>
        <taxon>Lactobacillales</taxon>
        <taxon>Enterococcaceae</taxon>
        <taxon>Enterococcus</taxon>
    </lineage>
</organism>
<proteinExistence type="predicted"/>
<dbReference type="EMBL" id="NGKW01000006">
    <property type="protein sequence ID" value="OTN92858.1"/>
    <property type="molecule type" value="Genomic_DNA"/>
</dbReference>
<dbReference type="FunFam" id="2.70.70.10:FF:000001">
    <property type="entry name" value="PTS system glucose-specific IIA component"/>
    <property type="match status" value="1"/>
</dbReference>
<comment type="caution">
    <text evidence="21">The sequence shown here is derived from an EMBL/GenBank/DDBJ whole genome shotgun (WGS) entry which is preliminary data.</text>
</comment>
<dbReference type="NCBIfam" id="TIGR00830">
    <property type="entry name" value="PTBA"/>
    <property type="match status" value="1"/>
</dbReference>
<evidence type="ECO:0000256" key="17">
    <source>
        <dbReference type="SAM" id="Phobius"/>
    </source>
</evidence>
<dbReference type="FunFam" id="3.30.1360.60:FF:000001">
    <property type="entry name" value="PTS system glucose-specific IIBC component PtsG"/>
    <property type="match status" value="1"/>
</dbReference>
<feature type="active site" description="Phosphocysteine intermediate; for EIIB activity" evidence="16">
    <location>
        <position position="62"/>
    </location>
</feature>
<feature type="domain" description="PTS EIIC type-1" evidence="20">
    <location>
        <begin position="137"/>
        <end position="498"/>
    </location>
</feature>
<evidence type="ECO:0000256" key="8">
    <source>
        <dbReference type="ARBA" id="ARBA00022777"/>
    </source>
</evidence>
<sequence>MAGKTWIEKIGSRMFVTVFFNLGFYFLNQKRKKEKTMDNQAVGRRVWEAVGGQKNVKSLVHCATRLRFRLKDESLADTQKLKEDPDVIQVVQSGGQYQVVIGSNVADVYQSIVDEEGLAVSEDGKEESKNILNRLIDIISSIFTPFLGAMAAAGVLKGFLSLATVMGWLTADSGTYQILFAAADGVFTFLPVMLAFTAAKKFKANQFLAVAIAMALVYPAITAVAGAGEAISFFGIPVILSPSGYTSSVIPIILAVWVQSKLEPFVKKVIPQFLQMILVPLVVLVVMVPLTFLALGPIGTVAGNALGGLFNSIYGFSPIVAGLIMGSLWQVFVMFGMHWGFVPIMFLNIEQYGFDVLMPMLLPAILAQGGAALAVALRTKDTKLRALGISSTVTSLFGITEPTVYGVTLPLKKPFIAACVSGGIGGAIIGFSGVKAFSSSLVSLLTIPTFISTVDGVESNVTVAVIATGIAFVLAFVGTLILGFDEQTQDNQLENKHANAGEPITSARHTLKSPLTGKVLPLSEVPDKVFSSGVMGKGIAIDPEVGELVAPADGEITTIFPTGHAVGITTTDGAEILIHIGMDTVELNGNGYEILVKQGDLVKAGDLLIRFDIEAIKAAGYSVITPVVITNTDAFADILELDQKEIIANEDVLAIVK</sequence>
<dbReference type="GO" id="GO:0016301">
    <property type="term" value="F:kinase activity"/>
    <property type="evidence" value="ECO:0007669"/>
    <property type="project" value="UniProtKB-KW"/>
</dbReference>
<dbReference type="SUPFAM" id="SSF55604">
    <property type="entry name" value="Glucose permease domain IIB"/>
    <property type="match status" value="1"/>
</dbReference>
<reference evidence="21 22" key="1">
    <citation type="submission" date="2017-05" db="EMBL/GenBank/DDBJ databases">
        <title>The Genome Sequence of Enterococcus faecium 7H8_DIV0219.</title>
        <authorList>
            <consortium name="The Broad Institute Genomics Platform"/>
            <consortium name="The Broad Institute Genomic Center for Infectious Diseases"/>
            <person name="Earl A."/>
            <person name="Manson A."/>
            <person name="Schwartman J."/>
            <person name="Gilmore M."/>
            <person name="Abouelleil A."/>
            <person name="Cao P."/>
            <person name="Chapman S."/>
            <person name="Cusick C."/>
            <person name="Shea T."/>
            <person name="Young S."/>
            <person name="Neafsey D."/>
            <person name="Nusbaum C."/>
            <person name="Birren B."/>
        </authorList>
    </citation>
    <scope>NUCLEOTIDE SEQUENCE [LARGE SCALE GENOMIC DNA]</scope>
    <source>
        <strain evidence="21 22">7H8_DIV0219</strain>
    </source>
</reference>
<feature type="transmembrane region" description="Helical" evidence="17">
    <location>
        <begin position="277"/>
        <end position="299"/>
    </location>
</feature>
<dbReference type="GO" id="GO:0008982">
    <property type="term" value="F:protein-N(PI)-phosphohistidine-sugar phosphotransferase activity"/>
    <property type="evidence" value="ECO:0007669"/>
    <property type="project" value="InterPro"/>
</dbReference>
<dbReference type="NCBIfam" id="TIGR01995">
    <property type="entry name" value="PTS-II-ABC-beta"/>
    <property type="match status" value="1"/>
</dbReference>
<dbReference type="InterPro" id="IPR011297">
    <property type="entry name" value="PTS_IIABC_b_glu"/>
</dbReference>
<feature type="transmembrane region" description="Helical" evidence="17">
    <location>
        <begin position="356"/>
        <end position="377"/>
    </location>
</feature>
<feature type="transmembrane region" description="Helical" evidence="17">
    <location>
        <begin position="415"/>
        <end position="434"/>
    </location>
</feature>
<evidence type="ECO:0000313" key="21">
    <source>
        <dbReference type="EMBL" id="OTN92858.1"/>
    </source>
</evidence>
<evidence type="ECO:0000256" key="5">
    <source>
        <dbReference type="ARBA" id="ARBA00022679"/>
    </source>
</evidence>
<dbReference type="EC" id="2.7.1.211" evidence="11"/>
<feature type="domain" description="PTS EIIB type-1" evidence="19">
    <location>
        <begin position="40"/>
        <end position="122"/>
    </location>
</feature>
<dbReference type="CDD" id="cd00210">
    <property type="entry name" value="PTS_IIA_glc"/>
    <property type="match status" value="1"/>
</dbReference>
<accession>A0A242FN27</accession>
<dbReference type="Pfam" id="PF02378">
    <property type="entry name" value="PTS_EIIC"/>
    <property type="match status" value="1"/>
</dbReference>
<dbReference type="PANTHER" id="PTHR30175:SF1">
    <property type="entry name" value="PTS SYSTEM ARBUTIN-, CELLOBIOSE-, AND SALICIN-SPECIFIC EIIBC COMPONENT-RELATED"/>
    <property type="match status" value="1"/>
</dbReference>
<dbReference type="InterPro" id="IPR018113">
    <property type="entry name" value="PTrfase_EIIB_Cys"/>
</dbReference>
<keyword evidence="10 17" id="KW-0472">Membrane</keyword>
<dbReference type="Gene3D" id="2.70.70.10">
    <property type="entry name" value="Glucose Permease (Domain IIA)"/>
    <property type="match status" value="1"/>
</dbReference>
<keyword evidence="2" id="KW-0813">Transport</keyword>
<dbReference type="CDD" id="cd00212">
    <property type="entry name" value="PTS_IIB_glc"/>
    <property type="match status" value="1"/>
</dbReference>
<feature type="transmembrane region" description="Helical" evidence="17">
    <location>
        <begin position="461"/>
        <end position="484"/>
    </location>
</feature>
<comment type="catalytic activity">
    <reaction evidence="13">
        <text>N(pros)-phospho-L-histidyl-[protein](out) + sucrose = sucrose 6(G)-phosphate(in) + L-histidyl-[protein]</text>
        <dbReference type="Rhea" id="RHEA:49236"/>
        <dbReference type="Rhea" id="RHEA-COMP:9745"/>
        <dbReference type="Rhea" id="RHEA-COMP:9746"/>
        <dbReference type="ChEBI" id="CHEBI:17992"/>
        <dbReference type="ChEBI" id="CHEBI:29979"/>
        <dbReference type="ChEBI" id="CHEBI:64837"/>
        <dbReference type="ChEBI" id="CHEBI:91002"/>
        <dbReference type="EC" id="2.7.1.211"/>
    </reaction>
</comment>
<evidence type="ECO:0000256" key="7">
    <source>
        <dbReference type="ARBA" id="ARBA00022692"/>
    </source>
</evidence>
<keyword evidence="7 17" id="KW-0812">Transmembrane</keyword>
<dbReference type="InterPro" id="IPR001127">
    <property type="entry name" value="PTS_EIIA_1_perm"/>
</dbReference>
<keyword evidence="9 17" id="KW-1133">Transmembrane helix</keyword>
<name>A0A242FN27_ENTFC</name>
<keyword evidence="5" id="KW-0808">Transferase</keyword>
<comment type="subcellular location">
    <subcellularLocation>
        <location evidence="1">Cell membrane</location>
        <topology evidence="1">Multi-pass membrane protein</topology>
    </subcellularLocation>
</comment>
<dbReference type="GO" id="GO:0015771">
    <property type="term" value="P:trehalose transport"/>
    <property type="evidence" value="ECO:0007669"/>
    <property type="project" value="TreeGrafter"/>
</dbReference>
<dbReference type="InterPro" id="IPR011055">
    <property type="entry name" value="Dup_hybrid_motif"/>
</dbReference>
<evidence type="ECO:0000256" key="11">
    <source>
        <dbReference type="ARBA" id="ARBA00044053"/>
    </source>
</evidence>
<dbReference type="GO" id="GO:0090589">
    <property type="term" value="F:protein-phosphocysteine-trehalose phosphotransferase system transporter activity"/>
    <property type="evidence" value="ECO:0007669"/>
    <property type="project" value="TreeGrafter"/>
</dbReference>
<evidence type="ECO:0000256" key="13">
    <source>
        <dbReference type="ARBA" id="ARBA00048931"/>
    </source>
</evidence>
<dbReference type="PROSITE" id="PS51098">
    <property type="entry name" value="PTS_EIIB_TYPE_1"/>
    <property type="match status" value="1"/>
</dbReference>
<dbReference type="GO" id="GO:0009401">
    <property type="term" value="P:phosphoenolpyruvate-dependent sugar phosphotransferase system"/>
    <property type="evidence" value="ECO:0007669"/>
    <property type="project" value="UniProtKB-KW"/>
</dbReference>
<evidence type="ECO:0000256" key="6">
    <source>
        <dbReference type="ARBA" id="ARBA00022683"/>
    </source>
</evidence>
<dbReference type="InterPro" id="IPR036878">
    <property type="entry name" value="Glu_permease_IIB"/>
</dbReference>
<gene>
    <name evidence="21" type="ORF">A5810_002743</name>
</gene>
<feature type="transmembrane region" description="Helical" evidence="17">
    <location>
        <begin position="176"/>
        <end position="196"/>
    </location>
</feature>
<evidence type="ECO:0000256" key="16">
    <source>
        <dbReference type="PROSITE-ProRule" id="PRU00421"/>
    </source>
</evidence>
<keyword evidence="8" id="KW-0418">Kinase</keyword>
<evidence type="ECO:0000256" key="4">
    <source>
        <dbReference type="ARBA" id="ARBA00022597"/>
    </source>
</evidence>
<evidence type="ECO:0000256" key="14">
    <source>
        <dbReference type="ARBA" id="ARBA00074554"/>
    </source>
</evidence>
<dbReference type="GO" id="GO:0005886">
    <property type="term" value="C:plasma membrane"/>
    <property type="evidence" value="ECO:0007669"/>
    <property type="project" value="UniProtKB-SubCell"/>
</dbReference>
<evidence type="ECO:0000256" key="10">
    <source>
        <dbReference type="ARBA" id="ARBA00023136"/>
    </source>
</evidence>
<evidence type="ECO:0000259" key="20">
    <source>
        <dbReference type="PROSITE" id="PS51103"/>
    </source>
</evidence>